<comment type="subunit">
    <text evidence="5">Part of the 50S ribosomal subunit.</text>
</comment>
<dbReference type="HAMAP" id="MF_01326_B">
    <property type="entry name" value="Ribosomal_uL24_B"/>
    <property type="match status" value="1"/>
</dbReference>
<sequence length="101" mass="11440">MDLKKGDQVRIILGKDRGKKGKIIQVFPKQNLVVVEGLNLHVKHTRPRKEGEKGERVQFSTPLNASNVMLICSKCGKPVRIGHKNIENKKGRICRKCKEVI</sequence>
<dbReference type="Pfam" id="PF00467">
    <property type="entry name" value="KOW"/>
    <property type="match status" value="1"/>
</dbReference>
<dbReference type="NCBIfam" id="TIGR01079">
    <property type="entry name" value="rplX_bact"/>
    <property type="match status" value="1"/>
</dbReference>
<dbReference type="Gene3D" id="2.30.30.30">
    <property type="match status" value="1"/>
</dbReference>
<dbReference type="InterPro" id="IPR005825">
    <property type="entry name" value="Ribosomal_uL24_CS"/>
</dbReference>
<evidence type="ECO:0000259" key="7">
    <source>
        <dbReference type="SMART" id="SM00739"/>
    </source>
</evidence>
<evidence type="ECO:0000256" key="5">
    <source>
        <dbReference type="HAMAP-Rule" id="MF_01326"/>
    </source>
</evidence>
<evidence type="ECO:0000256" key="6">
    <source>
        <dbReference type="RuleBase" id="RU003477"/>
    </source>
</evidence>
<dbReference type="InterPro" id="IPR003256">
    <property type="entry name" value="Ribosomal_uL24"/>
</dbReference>
<dbReference type="GO" id="GO:1990904">
    <property type="term" value="C:ribonucleoprotein complex"/>
    <property type="evidence" value="ECO:0007669"/>
    <property type="project" value="UniProtKB-KW"/>
</dbReference>
<keyword evidence="5" id="KW-0699">rRNA-binding</keyword>
<gene>
    <name evidence="5" type="primary">rplX</name>
    <name evidence="8" type="ORF">COT24_04340</name>
</gene>
<evidence type="ECO:0000313" key="8">
    <source>
        <dbReference type="EMBL" id="PIS42263.1"/>
    </source>
</evidence>
<proteinExistence type="inferred from homology"/>
<name>A0A2H0YX08_9BACT</name>
<organism evidence="8 9">
    <name type="scientific">Candidatus Kerfeldbacteria bacterium CG08_land_8_20_14_0_20_40_16</name>
    <dbReference type="NCBI Taxonomy" id="2014244"/>
    <lineage>
        <taxon>Bacteria</taxon>
        <taxon>Candidatus Kerfeldiibacteriota</taxon>
    </lineage>
</organism>
<accession>A0A2H0YX08</accession>
<dbReference type="GO" id="GO:0006412">
    <property type="term" value="P:translation"/>
    <property type="evidence" value="ECO:0007669"/>
    <property type="project" value="UniProtKB-UniRule"/>
</dbReference>
<dbReference type="AlphaFoldDB" id="A0A2H0YX08"/>
<dbReference type="PANTHER" id="PTHR12903">
    <property type="entry name" value="MITOCHONDRIAL RIBOSOMAL PROTEIN L24"/>
    <property type="match status" value="1"/>
</dbReference>
<feature type="domain" description="KOW" evidence="7">
    <location>
        <begin position="2"/>
        <end position="29"/>
    </location>
</feature>
<dbReference type="EMBL" id="PEXU01000049">
    <property type="protein sequence ID" value="PIS42263.1"/>
    <property type="molecule type" value="Genomic_DNA"/>
</dbReference>
<evidence type="ECO:0000256" key="2">
    <source>
        <dbReference type="ARBA" id="ARBA00022980"/>
    </source>
</evidence>
<dbReference type="GO" id="GO:0005840">
    <property type="term" value="C:ribosome"/>
    <property type="evidence" value="ECO:0007669"/>
    <property type="project" value="UniProtKB-KW"/>
</dbReference>
<dbReference type="CDD" id="cd06089">
    <property type="entry name" value="KOW_RPL26"/>
    <property type="match status" value="1"/>
</dbReference>
<evidence type="ECO:0000256" key="3">
    <source>
        <dbReference type="ARBA" id="ARBA00023274"/>
    </source>
</evidence>
<dbReference type="SUPFAM" id="SSF50104">
    <property type="entry name" value="Translation proteins SH3-like domain"/>
    <property type="match status" value="1"/>
</dbReference>
<dbReference type="InterPro" id="IPR008991">
    <property type="entry name" value="Translation_prot_SH3-like_sf"/>
</dbReference>
<dbReference type="PROSITE" id="PS01108">
    <property type="entry name" value="RIBOSOMAL_L24"/>
    <property type="match status" value="1"/>
</dbReference>
<evidence type="ECO:0000256" key="1">
    <source>
        <dbReference type="ARBA" id="ARBA00010618"/>
    </source>
</evidence>
<comment type="similarity">
    <text evidence="1 5 6">Belongs to the universal ribosomal protein uL24 family.</text>
</comment>
<keyword evidence="5" id="KW-0694">RNA-binding</keyword>
<dbReference type="InterPro" id="IPR014722">
    <property type="entry name" value="Rib_uL2_dom2"/>
</dbReference>
<dbReference type="InterPro" id="IPR005824">
    <property type="entry name" value="KOW"/>
</dbReference>
<comment type="function">
    <text evidence="5">One of the proteins that surrounds the polypeptide exit tunnel on the outside of the subunit.</text>
</comment>
<dbReference type="GO" id="GO:0003735">
    <property type="term" value="F:structural constituent of ribosome"/>
    <property type="evidence" value="ECO:0007669"/>
    <property type="project" value="InterPro"/>
</dbReference>
<dbReference type="Pfam" id="PF17136">
    <property type="entry name" value="ribosomal_L24"/>
    <property type="match status" value="1"/>
</dbReference>
<comment type="function">
    <text evidence="5">One of two assembly initiator proteins, it binds directly to the 5'-end of the 23S rRNA, where it nucleates assembly of the 50S subunit.</text>
</comment>
<protein>
    <recommendedName>
        <fullName evidence="4 5">Large ribosomal subunit protein uL24</fullName>
    </recommendedName>
</protein>
<dbReference type="InterPro" id="IPR041988">
    <property type="entry name" value="Ribosomal_uL24_KOW"/>
</dbReference>
<evidence type="ECO:0000256" key="4">
    <source>
        <dbReference type="ARBA" id="ARBA00035206"/>
    </source>
</evidence>
<reference evidence="8 9" key="1">
    <citation type="submission" date="2017-09" db="EMBL/GenBank/DDBJ databases">
        <title>Depth-based differentiation of microbial function through sediment-hosted aquifers and enrichment of novel symbionts in the deep terrestrial subsurface.</title>
        <authorList>
            <person name="Probst A.J."/>
            <person name="Ladd B."/>
            <person name="Jarett J.K."/>
            <person name="Geller-Mcgrath D.E."/>
            <person name="Sieber C.M."/>
            <person name="Emerson J.B."/>
            <person name="Anantharaman K."/>
            <person name="Thomas B.C."/>
            <person name="Malmstrom R."/>
            <person name="Stieglmeier M."/>
            <person name="Klingl A."/>
            <person name="Woyke T."/>
            <person name="Ryan C.M."/>
            <person name="Banfield J.F."/>
        </authorList>
    </citation>
    <scope>NUCLEOTIDE SEQUENCE [LARGE SCALE GENOMIC DNA]</scope>
    <source>
        <strain evidence="8">CG08_land_8_20_14_0_20_40_16</strain>
    </source>
</reference>
<keyword evidence="3 5" id="KW-0687">Ribonucleoprotein</keyword>
<dbReference type="SMART" id="SM00739">
    <property type="entry name" value="KOW"/>
    <property type="match status" value="1"/>
</dbReference>
<dbReference type="Proteomes" id="UP000231542">
    <property type="component" value="Unassembled WGS sequence"/>
</dbReference>
<dbReference type="GO" id="GO:0019843">
    <property type="term" value="F:rRNA binding"/>
    <property type="evidence" value="ECO:0007669"/>
    <property type="project" value="UniProtKB-UniRule"/>
</dbReference>
<dbReference type="InterPro" id="IPR057264">
    <property type="entry name" value="Ribosomal_uL24_C"/>
</dbReference>
<comment type="caution">
    <text evidence="8">The sequence shown here is derived from an EMBL/GenBank/DDBJ whole genome shotgun (WGS) entry which is preliminary data.</text>
</comment>
<keyword evidence="2 5" id="KW-0689">Ribosomal protein</keyword>
<evidence type="ECO:0000313" key="9">
    <source>
        <dbReference type="Proteomes" id="UP000231542"/>
    </source>
</evidence>